<comment type="caution">
    <text evidence="12">The sequence shown here is derived from an EMBL/GenBank/DDBJ whole genome shotgun (WGS) entry which is preliminary data.</text>
</comment>
<dbReference type="GO" id="GO:0005777">
    <property type="term" value="C:peroxisome"/>
    <property type="evidence" value="ECO:0007669"/>
    <property type="project" value="UniProtKB-ARBA"/>
</dbReference>
<evidence type="ECO:0000256" key="3">
    <source>
        <dbReference type="ARBA" id="ARBA00022630"/>
    </source>
</evidence>
<dbReference type="PROSITE" id="PS51349">
    <property type="entry name" value="FMN_HYDROXY_ACID_DH_2"/>
    <property type="match status" value="1"/>
</dbReference>
<evidence type="ECO:0000256" key="5">
    <source>
        <dbReference type="ARBA" id="ARBA00023002"/>
    </source>
</evidence>
<dbReference type="PANTHER" id="PTHR10578">
    <property type="entry name" value="S -2-HYDROXY-ACID OXIDASE-RELATED"/>
    <property type="match status" value="1"/>
</dbReference>
<evidence type="ECO:0000256" key="2">
    <source>
        <dbReference type="ARBA" id="ARBA00013087"/>
    </source>
</evidence>
<dbReference type="InterPro" id="IPR012133">
    <property type="entry name" value="Alpha-hydoxy_acid_DH_FMN"/>
</dbReference>
<feature type="binding site" evidence="10">
    <location>
        <position position="180"/>
    </location>
    <ligand>
        <name>FMN</name>
        <dbReference type="ChEBI" id="CHEBI:58210"/>
    </ligand>
</feature>
<dbReference type="InterPro" id="IPR008259">
    <property type="entry name" value="FMN_hydac_DH_AS"/>
</dbReference>
<sequence length="389" mass="43496">MREEINVETKSLLNVEDFHQLAKQVLPKMIYDFYDTGSDDNVTLIDNRAAYERIKLRPKVFVDVSIHSTNDLSCKTTILNSTTISFPCIIAPTALHRLANQDGELATVRAAVRSNTIMIVSTMASTRMELIAEEHQKTMMEYKTSSSALWYQLYVLENREYTKNLIQRAEKCGYKALVITVDACVIGNRECDHHNNFQLPNGISYGNFLSDENNKSCAEKDVPTYYTHPFDTSLSWNDLEWFRSVTKLPLIIKGIIHPDDAVLAVKANVAGIIVSNHGGRQLDTCMSTIDALADIMQAVRPLNTNMEIYMDGGIRRGTDILKAISLGAKAVCIGRPVLWGLSADGEKGVKHVLDILKKEFKLAMMLCGCQTVNELDKSLLHTTTLTSKL</sequence>
<dbReference type="EMBL" id="CAJOBA010054885">
    <property type="protein sequence ID" value="CAF4278587.1"/>
    <property type="molecule type" value="Genomic_DNA"/>
</dbReference>
<dbReference type="PANTHER" id="PTHR10578:SF107">
    <property type="entry name" value="2-HYDROXYACID OXIDASE 1"/>
    <property type="match status" value="1"/>
</dbReference>
<protein>
    <recommendedName>
        <fullName evidence="2">(S)-2-hydroxy-acid oxidase</fullName>
        <ecNumber evidence="2">1.1.3.15</ecNumber>
    </recommendedName>
</protein>
<dbReference type="InterPro" id="IPR000262">
    <property type="entry name" value="FMN-dep_DH"/>
</dbReference>
<organism evidence="12 14">
    <name type="scientific">Didymodactylos carnosus</name>
    <dbReference type="NCBI Taxonomy" id="1234261"/>
    <lineage>
        <taxon>Eukaryota</taxon>
        <taxon>Metazoa</taxon>
        <taxon>Spiralia</taxon>
        <taxon>Gnathifera</taxon>
        <taxon>Rotifera</taxon>
        <taxon>Eurotatoria</taxon>
        <taxon>Bdelloidea</taxon>
        <taxon>Philodinida</taxon>
        <taxon>Philodinidae</taxon>
        <taxon>Didymodactylos</taxon>
    </lineage>
</organism>
<feature type="binding site" evidence="10">
    <location>
        <position position="121"/>
    </location>
    <ligand>
        <name>FMN</name>
        <dbReference type="ChEBI" id="CHEBI:58210"/>
    </ligand>
</feature>
<dbReference type="PROSITE" id="PS00557">
    <property type="entry name" value="FMN_HYDROXY_ACID_DH_1"/>
    <property type="match status" value="1"/>
</dbReference>
<feature type="active site" description="Proton acceptor" evidence="9">
    <location>
        <position position="277"/>
    </location>
</feature>
<dbReference type="Proteomes" id="UP000677228">
    <property type="component" value="Unassembled WGS sequence"/>
</dbReference>
<feature type="binding site" evidence="10">
    <location>
        <position position="253"/>
    </location>
    <ligand>
        <name>FMN</name>
        <dbReference type="ChEBI" id="CHEBI:58210"/>
    </ligand>
</feature>
<feature type="binding site" evidence="10">
    <location>
        <begin position="92"/>
        <end position="94"/>
    </location>
    <ligand>
        <name>FMN</name>
        <dbReference type="ChEBI" id="CHEBI:58210"/>
    </ligand>
</feature>
<dbReference type="PIRSF" id="PIRSF000138">
    <property type="entry name" value="Al-hdrx_acd_dh"/>
    <property type="match status" value="1"/>
</dbReference>
<comment type="catalytic activity">
    <reaction evidence="8">
        <text>2-hydroxyoctanoate + O2 = 2-oxooctanoate + H2O2</text>
        <dbReference type="Rhea" id="RHEA:67940"/>
        <dbReference type="ChEBI" id="CHEBI:15379"/>
        <dbReference type="ChEBI" id="CHEBI:16240"/>
        <dbReference type="ChEBI" id="CHEBI:133514"/>
        <dbReference type="ChEBI" id="CHEBI:176689"/>
    </reaction>
    <physiologicalReaction direction="left-to-right" evidence="8">
        <dbReference type="Rhea" id="RHEA:67941"/>
    </physiologicalReaction>
</comment>
<dbReference type="CDD" id="cd02809">
    <property type="entry name" value="alpha_hydroxyacid_oxid_FMN"/>
    <property type="match status" value="1"/>
</dbReference>
<dbReference type="AlphaFoldDB" id="A0A8S2FJH1"/>
<dbReference type="GO" id="GO:0003973">
    <property type="term" value="F:(S)-2-hydroxy-acid oxidase activity"/>
    <property type="evidence" value="ECO:0007669"/>
    <property type="project" value="UniProtKB-EC"/>
</dbReference>
<evidence type="ECO:0000256" key="10">
    <source>
        <dbReference type="PIRSR" id="PIRSR000138-2"/>
    </source>
</evidence>
<keyword evidence="5" id="KW-0560">Oxidoreductase</keyword>
<evidence type="ECO:0000256" key="9">
    <source>
        <dbReference type="PIRSR" id="PIRSR000138-1"/>
    </source>
</evidence>
<feature type="domain" description="FMN hydroxy acid dehydrogenase" evidence="11">
    <location>
        <begin position="7"/>
        <end position="385"/>
    </location>
</feature>
<dbReference type="FunFam" id="3.20.20.70:FF:000056">
    <property type="entry name" value="hydroxyacid oxidase 2"/>
    <property type="match status" value="1"/>
</dbReference>
<evidence type="ECO:0000256" key="4">
    <source>
        <dbReference type="ARBA" id="ARBA00022643"/>
    </source>
</evidence>
<feature type="binding site" evidence="10">
    <location>
        <position position="152"/>
    </location>
    <ligand>
        <name>FMN</name>
        <dbReference type="ChEBI" id="CHEBI:58210"/>
    </ligand>
</feature>
<proteinExistence type="inferred from homology"/>
<comment type="cofactor">
    <cofactor evidence="1">
        <name>FMN</name>
        <dbReference type="ChEBI" id="CHEBI:58210"/>
    </cofactor>
</comment>
<keyword evidence="4 10" id="KW-0288">FMN</keyword>
<evidence type="ECO:0000313" key="14">
    <source>
        <dbReference type="Proteomes" id="UP000677228"/>
    </source>
</evidence>
<dbReference type="InterPro" id="IPR013785">
    <property type="entry name" value="Aldolase_TIM"/>
</dbReference>
<evidence type="ECO:0000256" key="6">
    <source>
        <dbReference type="ARBA" id="ARBA00024042"/>
    </source>
</evidence>
<feature type="binding site" evidence="10">
    <location>
        <position position="189"/>
    </location>
    <ligand>
        <name>glyoxylate</name>
        <dbReference type="ChEBI" id="CHEBI:36655"/>
    </ligand>
</feature>
<feature type="binding site" evidence="10">
    <location>
        <begin position="311"/>
        <end position="315"/>
    </location>
    <ligand>
        <name>FMN</name>
        <dbReference type="ChEBI" id="CHEBI:58210"/>
    </ligand>
</feature>
<dbReference type="Gene3D" id="3.20.20.70">
    <property type="entry name" value="Aldolase class I"/>
    <property type="match status" value="1"/>
</dbReference>
<evidence type="ECO:0000313" key="13">
    <source>
        <dbReference type="EMBL" id="CAF4278587.1"/>
    </source>
</evidence>
<dbReference type="GO" id="GO:0010181">
    <property type="term" value="F:FMN binding"/>
    <property type="evidence" value="ECO:0007669"/>
    <property type="project" value="InterPro"/>
</dbReference>
<keyword evidence="3 10" id="KW-0285">Flavoprotein</keyword>
<evidence type="ECO:0000313" key="12">
    <source>
        <dbReference type="EMBL" id="CAF1489105.1"/>
    </source>
</evidence>
<evidence type="ECO:0000256" key="8">
    <source>
        <dbReference type="ARBA" id="ARBA00029327"/>
    </source>
</evidence>
<reference evidence="12" key="1">
    <citation type="submission" date="2021-02" db="EMBL/GenBank/DDBJ databases">
        <authorList>
            <person name="Nowell W R."/>
        </authorList>
    </citation>
    <scope>NUCLEOTIDE SEQUENCE</scope>
</reference>
<dbReference type="SUPFAM" id="SSF51395">
    <property type="entry name" value="FMN-linked oxidoreductases"/>
    <property type="match status" value="1"/>
</dbReference>
<feature type="binding site" evidence="10">
    <location>
        <position position="280"/>
    </location>
    <ligand>
        <name>glyoxylate</name>
        <dbReference type="ChEBI" id="CHEBI:36655"/>
    </ligand>
</feature>
<dbReference type="EC" id="1.1.3.15" evidence="2"/>
<evidence type="ECO:0000259" key="11">
    <source>
        <dbReference type="PROSITE" id="PS51349"/>
    </source>
</evidence>
<accession>A0A8S2FJH1</accession>
<gene>
    <name evidence="12" type="ORF">OVA965_LOCUS36411</name>
    <name evidence="13" type="ORF">TMI583_LOCUS37425</name>
</gene>
<name>A0A8S2FJH1_9BILA</name>
<feature type="binding site" evidence="10">
    <location>
        <position position="154"/>
    </location>
    <ligand>
        <name>glyoxylate</name>
        <dbReference type="ChEBI" id="CHEBI:36655"/>
    </ligand>
</feature>
<evidence type="ECO:0000256" key="1">
    <source>
        <dbReference type="ARBA" id="ARBA00001917"/>
    </source>
</evidence>
<feature type="binding site" evidence="10">
    <location>
        <position position="277"/>
    </location>
    <ligand>
        <name>glyoxylate</name>
        <dbReference type="ChEBI" id="CHEBI:36655"/>
    </ligand>
</feature>
<feature type="binding site" evidence="10">
    <location>
        <begin position="334"/>
        <end position="335"/>
    </location>
    <ligand>
        <name>FMN</name>
        <dbReference type="ChEBI" id="CHEBI:58210"/>
    </ligand>
</feature>
<dbReference type="EMBL" id="CAJNOK010032922">
    <property type="protein sequence ID" value="CAF1489105.1"/>
    <property type="molecule type" value="Genomic_DNA"/>
</dbReference>
<feature type="binding site" evidence="10">
    <location>
        <position position="275"/>
    </location>
    <ligand>
        <name>FMN</name>
        <dbReference type="ChEBI" id="CHEBI:58210"/>
    </ligand>
</feature>
<comment type="catalytic activity">
    <reaction evidence="7">
        <text>a (2S)-2-hydroxycarboxylate + O2 = a 2-oxocarboxylate + H2O2</text>
        <dbReference type="Rhea" id="RHEA:16789"/>
        <dbReference type="ChEBI" id="CHEBI:15379"/>
        <dbReference type="ChEBI" id="CHEBI:16240"/>
        <dbReference type="ChEBI" id="CHEBI:35179"/>
        <dbReference type="ChEBI" id="CHEBI:58123"/>
        <dbReference type="EC" id="1.1.3.15"/>
    </reaction>
    <physiologicalReaction direction="left-to-right" evidence="7">
        <dbReference type="Rhea" id="RHEA:16790"/>
    </physiologicalReaction>
</comment>
<comment type="similarity">
    <text evidence="6">Belongs to the FMN-dependent alpha-hydroxy acid dehydrogenase family.</text>
</comment>
<dbReference type="InterPro" id="IPR037396">
    <property type="entry name" value="FMN_HAD"/>
</dbReference>
<dbReference type="Pfam" id="PF01070">
    <property type="entry name" value="FMN_dh"/>
    <property type="match status" value="1"/>
</dbReference>
<evidence type="ECO:0000256" key="7">
    <source>
        <dbReference type="ARBA" id="ARBA00029325"/>
    </source>
</evidence>
<dbReference type="Proteomes" id="UP000682733">
    <property type="component" value="Unassembled WGS sequence"/>
</dbReference>